<dbReference type="PANTHER" id="PTHR19441">
    <property type="entry name" value="WHEY ACDIC PROTEIN WAP"/>
    <property type="match status" value="1"/>
</dbReference>
<keyword evidence="5" id="KW-0677">Repeat</keyword>
<dbReference type="CDD" id="cd00199">
    <property type="entry name" value="WAP"/>
    <property type="match status" value="1"/>
</dbReference>
<dbReference type="Pfam" id="PF00095">
    <property type="entry name" value="WAP"/>
    <property type="match status" value="2"/>
</dbReference>
<evidence type="ECO:0000259" key="11">
    <source>
        <dbReference type="PROSITE" id="PS51390"/>
    </source>
</evidence>
<sequence>MASKHAPFSAFLCGLFLLFILGLAPAIGQNHTQKVGVCPEVQESQDCRVECRSDEDCPDVLKCCTAGCTSVCTIPNEKKGKCPDNDSSISLLGICKDECYSDTDCSGPLKCCINGCGNHSCLTPHH</sequence>
<dbReference type="PANTHER" id="PTHR19441:SF34">
    <property type="entry name" value="WAP FOUR-DISULFIDE CORE DOMAIN PROTEIN 2"/>
    <property type="match status" value="1"/>
</dbReference>
<evidence type="ECO:0000256" key="8">
    <source>
        <dbReference type="ARBA" id="ARBA00040032"/>
    </source>
</evidence>
<dbReference type="GO" id="GO:0019828">
    <property type="term" value="F:aspartic-type endopeptidase inhibitor activity"/>
    <property type="evidence" value="ECO:0007669"/>
    <property type="project" value="UniProtKB-KW"/>
</dbReference>
<evidence type="ECO:0000256" key="6">
    <source>
        <dbReference type="ARBA" id="ARBA00023157"/>
    </source>
</evidence>
<proteinExistence type="evidence at transcript level"/>
<dbReference type="GO" id="GO:0019731">
    <property type="term" value="P:antibacterial humoral response"/>
    <property type="evidence" value="ECO:0007669"/>
    <property type="project" value="TreeGrafter"/>
</dbReference>
<protein>
    <recommendedName>
        <fullName evidence="8">WAP four-disulfide core domain protein 2</fullName>
    </recommendedName>
</protein>
<evidence type="ECO:0000256" key="2">
    <source>
        <dbReference type="ARBA" id="ARBA00022525"/>
    </source>
</evidence>
<dbReference type="PRINTS" id="PR00003">
    <property type="entry name" value="4DISULPHCORE"/>
</dbReference>
<dbReference type="GO" id="GO:0004867">
    <property type="term" value="F:serine-type endopeptidase inhibitor activity"/>
    <property type="evidence" value="ECO:0007669"/>
    <property type="project" value="TreeGrafter"/>
</dbReference>
<dbReference type="FunFam" id="4.10.75.10:FF:000001">
    <property type="entry name" value="Anosmin 1"/>
    <property type="match status" value="1"/>
</dbReference>
<dbReference type="InterPro" id="IPR036645">
    <property type="entry name" value="Elafin-like_sf"/>
</dbReference>
<name>A7J9L6_NOTEU</name>
<keyword evidence="6" id="KW-1015">Disulfide bond</keyword>
<feature type="chain" id="PRO_5002710800" description="WAP four-disulfide core domain protein 2" evidence="10">
    <location>
        <begin position="29"/>
        <end position="126"/>
    </location>
</feature>
<feature type="domain" description="WAP" evidence="11">
    <location>
        <begin position="31"/>
        <end position="73"/>
    </location>
</feature>
<keyword evidence="3" id="KW-0646">Protease inhibitor</keyword>
<reference evidence="12" key="1">
    <citation type="journal article" date="2007" name="Evol. Dev.">
        <title>Molecular evolution of monotreme and marsupial whey acidic protein genes.</title>
        <authorList>
            <person name="Sharp J.A."/>
            <person name="Lefevre C."/>
            <person name="Nicholas K.R."/>
        </authorList>
    </citation>
    <scope>NUCLEOTIDE SEQUENCE</scope>
</reference>
<dbReference type="Gene3D" id="4.10.75.10">
    <property type="entry name" value="Elafin-like"/>
    <property type="match status" value="2"/>
</dbReference>
<feature type="signal peptide" evidence="10">
    <location>
        <begin position="1"/>
        <end position="28"/>
    </location>
</feature>
<evidence type="ECO:0000256" key="3">
    <source>
        <dbReference type="ARBA" id="ARBA00022690"/>
    </source>
</evidence>
<dbReference type="PROSITE" id="PS51390">
    <property type="entry name" value="WAP"/>
    <property type="match status" value="2"/>
</dbReference>
<evidence type="ECO:0000256" key="7">
    <source>
        <dbReference type="ARBA" id="ARBA00038536"/>
    </source>
</evidence>
<keyword evidence="2" id="KW-0964">Secreted</keyword>
<keyword evidence="4 10" id="KW-0732">Signal</keyword>
<dbReference type="InterPro" id="IPR050514">
    <property type="entry name" value="WAP_four-disulfide_core"/>
</dbReference>
<comment type="subcellular location">
    <subcellularLocation>
        <location evidence="1">Secreted</location>
    </subcellularLocation>
</comment>
<dbReference type="SMART" id="SM00217">
    <property type="entry name" value="WAP"/>
    <property type="match status" value="2"/>
</dbReference>
<gene>
    <name evidence="12" type="primary">WFDC-2</name>
</gene>
<organism evidence="12">
    <name type="scientific">Notamacropus eugenii</name>
    <name type="common">Tammar wallaby</name>
    <name type="synonym">Macropus eugenii</name>
    <dbReference type="NCBI Taxonomy" id="9315"/>
    <lineage>
        <taxon>Eukaryota</taxon>
        <taxon>Metazoa</taxon>
        <taxon>Chordata</taxon>
        <taxon>Craniata</taxon>
        <taxon>Vertebrata</taxon>
        <taxon>Euteleostomi</taxon>
        <taxon>Mammalia</taxon>
        <taxon>Metatheria</taxon>
        <taxon>Diprotodontia</taxon>
        <taxon>Macropodidae</taxon>
        <taxon>Notamacropus</taxon>
    </lineage>
</organism>
<dbReference type="GO" id="GO:0005615">
    <property type="term" value="C:extracellular space"/>
    <property type="evidence" value="ECO:0007669"/>
    <property type="project" value="TreeGrafter"/>
</dbReference>
<keyword evidence="9" id="KW-0062">Aspartic protease inhibitor</keyword>
<feature type="domain" description="WAP" evidence="11">
    <location>
        <begin position="75"/>
        <end position="125"/>
    </location>
</feature>
<evidence type="ECO:0000256" key="4">
    <source>
        <dbReference type="ARBA" id="ARBA00022729"/>
    </source>
</evidence>
<evidence type="ECO:0000313" key="12">
    <source>
        <dbReference type="EMBL" id="ABL67639.1"/>
    </source>
</evidence>
<accession>A7J9L6</accession>
<dbReference type="InterPro" id="IPR008197">
    <property type="entry name" value="WAP_dom"/>
</dbReference>
<dbReference type="AlphaFoldDB" id="A7J9L6"/>
<evidence type="ECO:0000256" key="5">
    <source>
        <dbReference type="ARBA" id="ARBA00022737"/>
    </source>
</evidence>
<comment type="subunit">
    <text evidence="7">Homotrimer; disulfide-linked.</text>
</comment>
<dbReference type="GO" id="GO:0045087">
    <property type="term" value="P:innate immune response"/>
    <property type="evidence" value="ECO:0007669"/>
    <property type="project" value="TreeGrafter"/>
</dbReference>
<evidence type="ECO:0000256" key="1">
    <source>
        <dbReference type="ARBA" id="ARBA00004613"/>
    </source>
</evidence>
<dbReference type="EMBL" id="DQ987533">
    <property type="protein sequence ID" value="ABL67639.1"/>
    <property type="molecule type" value="mRNA"/>
</dbReference>
<dbReference type="SUPFAM" id="SSF57256">
    <property type="entry name" value="Elafin-like"/>
    <property type="match status" value="2"/>
</dbReference>
<evidence type="ECO:0000256" key="9">
    <source>
        <dbReference type="ARBA" id="ARBA00043261"/>
    </source>
</evidence>
<evidence type="ECO:0000256" key="10">
    <source>
        <dbReference type="SAM" id="SignalP"/>
    </source>
</evidence>